<dbReference type="InterPro" id="IPR009057">
    <property type="entry name" value="Homeodomain-like_sf"/>
</dbReference>
<gene>
    <name evidence="2" type="ORF">RU97_GL000340</name>
</gene>
<comment type="caution">
    <text evidence="2">The sequence shown here is derived from an EMBL/GenBank/DDBJ whole genome shotgun (WGS) entry which is preliminary data.</text>
</comment>
<organism evidence="2 3">
    <name type="scientific">Enterococcus canis</name>
    <dbReference type="NCBI Taxonomy" id="214095"/>
    <lineage>
        <taxon>Bacteria</taxon>
        <taxon>Bacillati</taxon>
        <taxon>Bacillota</taxon>
        <taxon>Bacilli</taxon>
        <taxon>Lactobacillales</taxon>
        <taxon>Enterococcaceae</taxon>
        <taxon>Enterococcus</taxon>
    </lineage>
</organism>
<sequence length="96" mass="11198">MTCQNSITLRRKGQHLTEVERGKIAAWHSEGLSNRKIAKRIGVAPQTIHNEIKRGELKQVKKINGNLHYSYGYNAEYAQNRYLLNRKNCCRKEKFP</sequence>
<proteinExistence type="predicted"/>
<dbReference type="SUPFAM" id="SSF46689">
    <property type="entry name" value="Homeodomain-like"/>
    <property type="match status" value="1"/>
</dbReference>
<dbReference type="PANTHER" id="PTHR10948">
    <property type="entry name" value="TRANSPOSASE"/>
    <property type="match status" value="1"/>
</dbReference>
<dbReference type="PANTHER" id="PTHR10948:SF23">
    <property type="entry name" value="TRANSPOSASE INSI FOR INSERTION SEQUENCE ELEMENT IS30A-RELATED"/>
    <property type="match status" value="1"/>
</dbReference>
<dbReference type="InterPro" id="IPR051917">
    <property type="entry name" value="Transposase-Integrase"/>
</dbReference>
<evidence type="ECO:0000313" key="2">
    <source>
        <dbReference type="EMBL" id="OJG20107.1"/>
    </source>
</evidence>
<accession>A0A1L8RK32</accession>
<dbReference type="EMBL" id="JXKH01000001">
    <property type="protein sequence ID" value="OJG20107.1"/>
    <property type="molecule type" value="Genomic_DNA"/>
</dbReference>
<dbReference type="Pfam" id="PF13936">
    <property type="entry name" value="HTH_38"/>
    <property type="match status" value="1"/>
</dbReference>
<keyword evidence="3" id="KW-1185">Reference proteome</keyword>
<dbReference type="GO" id="GO:0032196">
    <property type="term" value="P:transposition"/>
    <property type="evidence" value="ECO:0007669"/>
    <property type="project" value="TreeGrafter"/>
</dbReference>
<evidence type="ECO:0000313" key="3">
    <source>
        <dbReference type="Proteomes" id="UP000181884"/>
    </source>
</evidence>
<dbReference type="Gene3D" id="1.10.10.60">
    <property type="entry name" value="Homeodomain-like"/>
    <property type="match status" value="1"/>
</dbReference>
<name>A0A1L8RK32_9ENTE</name>
<dbReference type="Proteomes" id="UP000181884">
    <property type="component" value="Unassembled WGS sequence"/>
</dbReference>
<reference evidence="2 3" key="1">
    <citation type="submission" date="2014-12" db="EMBL/GenBank/DDBJ databases">
        <title>Draft genome sequences of 29 type strains of Enterococci.</title>
        <authorList>
            <person name="Zhong Z."/>
            <person name="Sun Z."/>
            <person name="Liu W."/>
            <person name="Zhang W."/>
            <person name="Zhang H."/>
        </authorList>
    </citation>
    <scope>NUCLEOTIDE SEQUENCE [LARGE SCALE GENOMIC DNA]</scope>
    <source>
        <strain evidence="2 3">DSM 17029</strain>
    </source>
</reference>
<dbReference type="GO" id="GO:0005829">
    <property type="term" value="C:cytosol"/>
    <property type="evidence" value="ECO:0007669"/>
    <property type="project" value="TreeGrafter"/>
</dbReference>
<dbReference type="GO" id="GO:0004803">
    <property type="term" value="F:transposase activity"/>
    <property type="evidence" value="ECO:0007669"/>
    <property type="project" value="TreeGrafter"/>
</dbReference>
<evidence type="ECO:0000259" key="1">
    <source>
        <dbReference type="Pfam" id="PF13936"/>
    </source>
</evidence>
<feature type="domain" description="Transposase IS30-like HTH" evidence="1">
    <location>
        <begin position="12"/>
        <end position="55"/>
    </location>
</feature>
<dbReference type="InterPro" id="IPR025246">
    <property type="entry name" value="IS30-like_HTH"/>
</dbReference>
<dbReference type="AlphaFoldDB" id="A0A1L8RK32"/>
<protein>
    <submittedName>
        <fullName evidence="2">Putative transposase</fullName>
    </submittedName>
</protein>